<dbReference type="Proteomes" id="UP000663866">
    <property type="component" value="Unassembled WGS sequence"/>
</dbReference>
<sequence>NKLPNLKCFSLQIFYEFQPYDRIASLLRDRNSVIDGTYIQHDIFDCMPQLHSFTSYICTYVETVDLSYKLSSEDIQQTLMNIGLQDVTSIVNYDCDSRVACSIFSLPFQFRYL</sequence>
<feature type="non-terminal residue" evidence="1">
    <location>
        <position position="1"/>
    </location>
</feature>
<organism evidence="1 2">
    <name type="scientific">Rotaria magnacalcarata</name>
    <dbReference type="NCBI Taxonomy" id="392030"/>
    <lineage>
        <taxon>Eukaryota</taxon>
        <taxon>Metazoa</taxon>
        <taxon>Spiralia</taxon>
        <taxon>Gnathifera</taxon>
        <taxon>Rotifera</taxon>
        <taxon>Eurotatoria</taxon>
        <taxon>Bdelloidea</taxon>
        <taxon>Philodinida</taxon>
        <taxon>Philodinidae</taxon>
        <taxon>Rotaria</taxon>
    </lineage>
</organism>
<protein>
    <submittedName>
        <fullName evidence="1">Uncharacterized protein</fullName>
    </submittedName>
</protein>
<accession>A0A821ADQ3</accession>
<name>A0A821ADQ3_9BILA</name>
<feature type="non-terminal residue" evidence="1">
    <location>
        <position position="113"/>
    </location>
</feature>
<evidence type="ECO:0000313" key="1">
    <source>
        <dbReference type="EMBL" id="CAF4575489.1"/>
    </source>
</evidence>
<keyword evidence="2" id="KW-1185">Reference proteome</keyword>
<proteinExistence type="predicted"/>
<dbReference type="EMBL" id="CAJOBG010066424">
    <property type="protein sequence ID" value="CAF4575489.1"/>
    <property type="molecule type" value="Genomic_DNA"/>
</dbReference>
<reference evidence="1" key="1">
    <citation type="submission" date="2021-02" db="EMBL/GenBank/DDBJ databases">
        <authorList>
            <person name="Nowell W R."/>
        </authorList>
    </citation>
    <scope>NUCLEOTIDE SEQUENCE</scope>
</reference>
<dbReference type="AlphaFoldDB" id="A0A821ADQ3"/>
<comment type="caution">
    <text evidence="1">The sequence shown here is derived from an EMBL/GenBank/DDBJ whole genome shotgun (WGS) entry which is preliminary data.</text>
</comment>
<evidence type="ECO:0000313" key="2">
    <source>
        <dbReference type="Proteomes" id="UP000663866"/>
    </source>
</evidence>
<gene>
    <name evidence="1" type="ORF">OVN521_LOCUS44223</name>
</gene>